<evidence type="ECO:0000313" key="5">
    <source>
        <dbReference type="EMBL" id="GGS33052.1"/>
    </source>
</evidence>
<dbReference type="SMART" id="SM00267">
    <property type="entry name" value="GGDEF"/>
    <property type="match status" value="1"/>
</dbReference>
<dbReference type="PROSITE" id="PS51371">
    <property type="entry name" value="CBS"/>
    <property type="match status" value="1"/>
</dbReference>
<dbReference type="SUPFAM" id="SSF54631">
    <property type="entry name" value="CBS-domain pair"/>
    <property type="match status" value="1"/>
</dbReference>
<keyword evidence="6" id="KW-1185">Reference proteome</keyword>
<dbReference type="EMBL" id="BMRB01000002">
    <property type="protein sequence ID" value="GGS33052.1"/>
    <property type="molecule type" value="Genomic_DNA"/>
</dbReference>
<evidence type="ECO:0000259" key="3">
    <source>
        <dbReference type="PROSITE" id="PS50887"/>
    </source>
</evidence>
<reference evidence="5" key="1">
    <citation type="journal article" date="2014" name="Int. J. Syst. Evol. Microbiol.">
        <title>Complete genome sequence of Corynebacterium casei LMG S-19264T (=DSM 44701T), isolated from a smear-ripened cheese.</title>
        <authorList>
            <consortium name="US DOE Joint Genome Institute (JGI-PGF)"/>
            <person name="Walter F."/>
            <person name="Albersmeier A."/>
            <person name="Kalinowski J."/>
            <person name="Ruckert C."/>
        </authorList>
    </citation>
    <scope>NUCLEOTIDE SEQUENCE</scope>
    <source>
        <strain evidence="5">JCM 3276</strain>
    </source>
</reference>
<feature type="domain" description="CBS" evidence="4">
    <location>
        <begin position="259"/>
        <end position="318"/>
    </location>
</feature>
<proteinExistence type="predicted"/>
<feature type="domain" description="GGDEF" evidence="3">
    <location>
        <begin position="416"/>
        <end position="543"/>
    </location>
</feature>
<dbReference type="SMART" id="SM00052">
    <property type="entry name" value="EAL"/>
    <property type="match status" value="1"/>
</dbReference>
<protein>
    <submittedName>
        <fullName evidence="5">GGDEF domain-containing protein</fullName>
    </submittedName>
</protein>
<dbReference type="Pfam" id="PF00563">
    <property type="entry name" value="EAL"/>
    <property type="match status" value="1"/>
</dbReference>
<dbReference type="NCBIfam" id="TIGR00254">
    <property type="entry name" value="GGDEF"/>
    <property type="match status" value="1"/>
</dbReference>
<dbReference type="InterPro" id="IPR043128">
    <property type="entry name" value="Rev_trsase/Diguanyl_cyclase"/>
</dbReference>
<dbReference type="InterPro" id="IPR000160">
    <property type="entry name" value="GGDEF_dom"/>
</dbReference>
<dbReference type="InterPro" id="IPR000644">
    <property type="entry name" value="CBS_dom"/>
</dbReference>
<dbReference type="InterPro" id="IPR050706">
    <property type="entry name" value="Cyclic-di-GMP_PDE-like"/>
</dbReference>
<sequence length="575" mass="60940">MTVVPDVSFAFQPLLSTRTGETVAVEALARPKDGSIYDLLRQAGKAGRLTETDISLASGALLAAAGHSTALPVHVNILAATATRADELIRFLRPALARCGRHPHDVVLEITPPYSRVHRAALVRGVTALREQGFRIAFDAVGDGDLPLTLLTDLRPDLVKLDAHLIGGLPDDDACRAVVEFLAQYCARVDVRLAAVGVDNEEQLLCLNRAGVRLAQGNLLAGASRVGIPAQLPRPVAEIIELNATTTTEGTGVPMVADFLRQASTLPEDAPAEAARERFADDPTVNGIVLLDPDGKPVGTVTRSRFLLAVTGLYGHALNAKRPAARHGEPSRIIGIDATGLQLLEAVDDAEWDRWGEDIVVVDAAGVCQGVVRLGEVVRAVAAARIEQAAALNPLTRLPGSDVIDREIDRRIRRGAMFVAAWLDVDSFKAVNDTAGFAAGDDLIRAIGRELSRAQAELPGVRVGHVGGDDFLVVAEVDEIAAVAARVVDRPWSTEGVEVCVSLASLVCGAGTISSYRDVSRQLAALKKRAKAVPGSSWVLGRTGTDRVEVLRGRTVRTADPALQRAMPSPDRVAG</sequence>
<dbReference type="InterPro" id="IPR029787">
    <property type="entry name" value="Nucleotide_cyclase"/>
</dbReference>
<dbReference type="Gene3D" id="3.20.20.450">
    <property type="entry name" value="EAL domain"/>
    <property type="match status" value="1"/>
</dbReference>
<evidence type="ECO:0000259" key="2">
    <source>
        <dbReference type="PROSITE" id="PS50883"/>
    </source>
</evidence>
<evidence type="ECO:0000256" key="1">
    <source>
        <dbReference type="PROSITE-ProRule" id="PRU00703"/>
    </source>
</evidence>
<evidence type="ECO:0000313" key="6">
    <source>
        <dbReference type="Proteomes" id="UP000660680"/>
    </source>
</evidence>
<evidence type="ECO:0000259" key="4">
    <source>
        <dbReference type="PROSITE" id="PS51371"/>
    </source>
</evidence>
<dbReference type="Pfam" id="PF00990">
    <property type="entry name" value="GGDEF"/>
    <property type="match status" value="1"/>
</dbReference>
<accession>A0A918GFH4</accession>
<dbReference type="PROSITE" id="PS50887">
    <property type="entry name" value="GGDEF"/>
    <property type="match status" value="1"/>
</dbReference>
<dbReference type="SUPFAM" id="SSF141868">
    <property type="entry name" value="EAL domain-like"/>
    <property type="match status" value="1"/>
</dbReference>
<dbReference type="SUPFAM" id="SSF55073">
    <property type="entry name" value="Nucleotide cyclase"/>
    <property type="match status" value="1"/>
</dbReference>
<comment type="caution">
    <text evidence="5">The sequence shown here is derived from an EMBL/GenBank/DDBJ whole genome shotgun (WGS) entry which is preliminary data.</text>
</comment>
<dbReference type="PANTHER" id="PTHR33121:SF70">
    <property type="entry name" value="SIGNALING PROTEIN YKOW"/>
    <property type="match status" value="1"/>
</dbReference>
<dbReference type="InterPro" id="IPR035919">
    <property type="entry name" value="EAL_sf"/>
</dbReference>
<gene>
    <name evidence="5" type="ORF">GCM10010171_28960</name>
</gene>
<dbReference type="Proteomes" id="UP000660680">
    <property type="component" value="Unassembled WGS sequence"/>
</dbReference>
<dbReference type="InterPro" id="IPR046342">
    <property type="entry name" value="CBS_dom_sf"/>
</dbReference>
<dbReference type="PROSITE" id="PS50883">
    <property type="entry name" value="EAL"/>
    <property type="match status" value="1"/>
</dbReference>
<reference evidence="5" key="2">
    <citation type="submission" date="2020-09" db="EMBL/GenBank/DDBJ databases">
        <authorList>
            <person name="Sun Q."/>
            <person name="Ohkuma M."/>
        </authorList>
    </citation>
    <scope>NUCLEOTIDE SEQUENCE</scope>
    <source>
        <strain evidence="5">JCM 3276</strain>
    </source>
</reference>
<dbReference type="Gene3D" id="3.30.70.270">
    <property type="match status" value="1"/>
</dbReference>
<organism evidence="5 6">
    <name type="scientific">Actinokineospora fastidiosa</name>
    <dbReference type="NCBI Taxonomy" id="1816"/>
    <lineage>
        <taxon>Bacteria</taxon>
        <taxon>Bacillati</taxon>
        <taxon>Actinomycetota</taxon>
        <taxon>Actinomycetes</taxon>
        <taxon>Pseudonocardiales</taxon>
        <taxon>Pseudonocardiaceae</taxon>
        <taxon>Actinokineospora</taxon>
    </lineage>
</organism>
<dbReference type="AlphaFoldDB" id="A0A918GFH4"/>
<dbReference type="RefSeq" id="WP_189210921.1">
    <property type="nucleotide sequence ID" value="NZ_BMRB01000002.1"/>
</dbReference>
<dbReference type="InterPro" id="IPR001633">
    <property type="entry name" value="EAL_dom"/>
</dbReference>
<dbReference type="PANTHER" id="PTHR33121">
    <property type="entry name" value="CYCLIC DI-GMP PHOSPHODIESTERASE PDEF"/>
    <property type="match status" value="1"/>
</dbReference>
<name>A0A918GFH4_9PSEU</name>
<keyword evidence="1" id="KW-0129">CBS domain</keyword>
<dbReference type="CDD" id="cd01948">
    <property type="entry name" value="EAL"/>
    <property type="match status" value="1"/>
</dbReference>
<dbReference type="Pfam" id="PF00571">
    <property type="entry name" value="CBS"/>
    <property type="match status" value="1"/>
</dbReference>
<dbReference type="GO" id="GO:0071111">
    <property type="term" value="F:cyclic-guanylate-specific phosphodiesterase activity"/>
    <property type="evidence" value="ECO:0007669"/>
    <property type="project" value="InterPro"/>
</dbReference>
<feature type="domain" description="EAL" evidence="2">
    <location>
        <begin position="1"/>
        <end position="237"/>
    </location>
</feature>